<dbReference type="EMBL" id="WBMT01000002">
    <property type="protein sequence ID" value="KAB2351785.1"/>
    <property type="molecule type" value="Genomic_DNA"/>
</dbReference>
<reference evidence="1 2" key="1">
    <citation type="submission" date="2019-09" db="EMBL/GenBank/DDBJ databases">
        <title>Actinomadura physcomitrii sp. nov., a novel actinomycete isolated from moss [Physcomitrium sphaericum (Ludw) Fuernr].</title>
        <authorList>
            <person name="Zhuang X."/>
            <person name="Liu C."/>
        </authorList>
    </citation>
    <scope>NUCLEOTIDE SEQUENCE [LARGE SCALE GENOMIC DNA]</scope>
    <source>
        <strain evidence="1 2">HMC1</strain>
    </source>
</reference>
<gene>
    <name evidence="1" type="ORF">F8566_06130</name>
</gene>
<dbReference type="Gene3D" id="3.30.70.1230">
    <property type="entry name" value="Nucleotide cyclase"/>
    <property type="match status" value="1"/>
</dbReference>
<dbReference type="OrthoDB" id="3482507at2"/>
<evidence type="ECO:0000313" key="2">
    <source>
        <dbReference type="Proteomes" id="UP000468735"/>
    </source>
</evidence>
<protein>
    <recommendedName>
        <fullName evidence="3">Guanylate cyclase domain-containing protein</fullName>
    </recommendedName>
</protein>
<keyword evidence="2" id="KW-1185">Reference proteome</keyword>
<organism evidence="1 2">
    <name type="scientific">Actinomadura rudentiformis</name>
    <dbReference type="NCBI Taxonomy" id="359158"/>
    <lineage>
        <taxon>Bacteria</taxon>
        <taxon>Bacillati</taxon>
        <taxon>Actinomycetota</taxon>
        <taxon>Actinomycetes</taxon>
        <taxon>Streptosporangiales</taxon>
        <taxon>Thermomonosporaceae</taxon>
        <taxon>Actinomadura</taxon>
    </lineage>
</organism>
<dbReference type="InterPro" id="IPR029787">
    <property type="entry name" value="Nucleotide_cyclase"/>
</dbReference>
<comment type="caution">
    <text evidence="1">The sequence shown here is derived from an EMBL/GenBank/DDBJ whole genome shotgun (WGS) entry which is preliminary data.</text>
</comment>
<dbReference type="RefSeq" id="WP_151558872.1">
    <property type="nucleotide sequence ID" value="NZ_WBMT01000002.1"/>
</dbReference>
<dbReference type="AlphaFoldDB" id="A0A6H9Z1V6"/>
<accession>A0A6H9Z1V6</accession>
<proteinExistence type="predicted"/>
<sequence length="220" mass="24526">MDNLPLHRSILAVDMERSTSPLRTNPIKGELRGHVYRMLDQAMARAGIGPRQRDPFEDRGDGVLALIQPDDGVPKTYLLSRLIPELARQLVDYNLGLPPDERPRRGLRLRAVVHAGEIHRDAYGYFGEALDVACRLLDARALKKCLESVPAPLVLVVSEDIYQTIVKHGYDGISPETYHPDVGVKVAGRRRQGWVHVPTEALKLIPQDPHTFTGLDHTAA</sequence>
<evidence type="ECO:0000313" key="1">
    <source>
        <dbReference type="EMBL" id="KAB2351785.1"/>
    </source>
</evidence>
<evidence type="ECO:0008006" key="3">
    <source>
        <dbReference type="Google" id="ProtNLM"/>
    </source>
</evidence>
<dbReference type="SUPFAM" id="SSF55073">
    <property type="entry name" value="Nucleotide cyclase"/>
    <property type="match status" value="1"/>
</dbReference>
<name>A0A6H9Z1V6_9ACTN</name>
<dbReference type="Proteomes" id="UP000468735">
    <property type="component" value="Unassembled WGS sequence"/>
</dbReference>